<dbReference type="GO" id="GO:0005524">
    <property type="term" value="F:ATP binding"/>
    <property type="evidence" value="ECO:0007669"/>
    <property type="project" value="UniProtKB-KW"/>
</dbReference>
<dbReference type="PROSITE" id="PS50006">
    <property type="entry name" value="FHA_DOMAIN"/>
    <property type="match status" value="1"/>
</dbReference>
<dbReference type="EMBL" id="CP163429">
    <property type="protein sequence ID" value="XDP92391.1"/>
    <property type="molecule type" value="Genomic_DNA"/>
</dbReference>
<evidence type="ECO:0000313" key="6">
    <source>
        <dbReference type="EMBL" id="XDP92391.1"/>
    </source>
</evidence>
<dbReference type="PROSITE" id="PS00109">
    <property type="entry name" value="PROTEIN_KINASE_TYR"/>
    <property type="match status" value="1"/>
</dbReference>
<dbReference type="InterPro" id="IPR008984">
    <property type="entry name" value="SMAD_FHA_dom_sf"/>
</dbReference>
<name>A0AB39LH43_9ACTN</name>
<dbReference type="SUPFAM" id="SSF49879">
    <property type="entry name" value="SMAD/FHA domain"/>
    <property type="match status" value="1"/>
</dbReference>
<evidence type="ECO:0000256" key="3">
    <source>
        <dbReference type="ARBA" id="ARBA00022840"/>
    </source>
</evidence>
<keyword evidence="6" id="KW-0418">Kinase</keyword>
<dbReference type="GO" id="GO:0005737">
    <property type="term" value="C:cytoplasm"/>
    <property type="evidence" value="ECO:0007669"/>
    <property type="project" value="TreeGrafter"/>
</dbReference>
<feature type="domain" description="FHA" evidence="4">
    <location>
        <begin position="27"/>
        <end position="78"/>
    </location>
</feature>
<dbReference type="Gene3D" id="2.60.200.20">
    <property type="match status" value="1"/>
</dbReference>
<dbReference type="CDD" id="cd14014">
    <property type="entry name" value="STKc_PknB_like"/>
    <property type="match status" value="1"/>
</dbReference>
<dbReference type="Gene3D" id="1.10.510.10">
    <property type="entry name" value="Transferase(Phosphotransferase) domain 1"/>
    <property type="match status" value="1"/>
</dbReference>
<protein>
    <submittedName>
        <fullName evidence="6">Protein kinase</fullName>
    </submittedName>
</protein>
<dbReference type="PANTHER" id="PTHR24346:SF30">
    <property type="entry name" value="MATERNAL EMBRYONIC LEUCINE ZIPPER KINASE"/>
    <property type="match status" value="1"/>
</dbReference>
<dbReference type="Pfam" id="PF00069">
    <property type="entry name" value="Pkinase"/>
    <property type="match status" value="1"/>
</dbReference>
<keyword evidence="3" id="KW-0067">ATP-binding</keyword>
<organism evidence="6">
    <name type="scientific">Streptomyces sp. R02</name>
    <dbReference type="NCBI Taxonomy" id="3238623"/>
    <lineage>
        <taxon>Bacteria</taxon>
        <taxon>Bacillati</taxon>
        <taxon>Actinomycetota</taxon>
        <taxon>Actinomycetes</taxon>
        <taxon>Kitasatosporales</taxon>
        <taxon>Streptomycetaceae</taxon>
        <taxon>Streptomyces</taxon>
    </lineage>
</organism>
<dbReference type="InterPro" id="IPR011009">
    <property type="entry name" value="Kinase-like_dom_sf"/>
</dbReference>
<dbReference type="InterPro" id="IPR008266">
    <property type="entry name" value="Tyr_kinase_AS"/>
</dbReference>
<feature type="domain" description="Protein kinase" evidence="5">
    <location>
        <begin position="123"/>
        <end position="404"/>
    </location>
</feature>
<accession>A0AB39LH43</accession>
<keyword evidence="6" id="KW-0808">Transferase</keyword>
<dbReference type="InterPro" id="IPR000719">
    <property type="entry name" value="Prot_kinase_dom"/>
</dbReference>
<evidence type="ECO:0000256" key="2">
    <source>
        <dbReference type="ARBA" id="ARBA00022741"/>
    </source>
</evidence>
<dbReference type="InterPro" id="IPR000253">
    <property type="entry name" value="FHA_dom"/>
</dbReference>
<dbReference type="Pfam" id="PF00498">
    <property type="entry name" value="FHA"/>
    <property type="match status" value="1"/>
</dbReference>
<evidence type="ECO:0000256" key="1">
    <source>
        <dbReference type="ARBA" id="ARBA00022553"/>
    </source>
</evidence>
<evidence type="ECO:0000259" key="5">
    <source>
        <dbReference type="PROSITE" id="PS50011"/>
    </source>
</evidence>
<dbReference type="GO" id="GO:0035556">
    <property type="term" value="P:intracellular signal transduction"/>
    <property type="evidence" value="ECO:0007669"/>
    <property type="project" value="TreeGrafter"/>
</dbReference>
<dbReference type="SUPFAM" id="SSF56112">
    <property type="entry name" value="Protein kinase-like (PK-like)"/>
    <property type="match status" value="1"/>
</dbReference>
<dbReference type="SMART" id="SM00240">
    <property type="entry name" value="FHA"/>
    <property type="match status" value="1"/>
</dbReference>
<evidence type="ECO:0000259" key="4">
    <source>
        <dbReference type="PROSITE" id="PS50006"/>
    </source>
</evidence>
<keyword evidence="2" id="KW-0547">Nucleotide-binding</keyword>
<dbReference type="CDD" id="cd00060">
    <property type="entry name" value="FHA"/>
    <property type="match status" value="1"/>
</dbReference>
<dbReference type="PANTHER" id="PTHR24346">
    <property type="entry name" value="MAP/MICROTUBULE AFFINITY-REGULATING KINASE"/>
    <property type="match status" value="1"/>
</dbReference>
<reference evidence="6" key="1">
    <citation type="submission" date="2024-07" db="EMBL/GenBank/DDBJ databases">
        <authorList>
            <person name="Yu S.T."/>
        </authorList>
    </citation>
    <scope>NUCLEOTIDE SEQUENCE</scope>
    <source>
        <strain evidence="6">R02</strain>
    </source>
</reference>
<keyword evidence="1" id="KW-0597">Phosphoprotein</keyword>
<dbReference type="AlphaFoldDB" id="A0AB39LH43"/>
<dbReference type="PROSITE" id="PS50011">
    <property type="entry name" value="PROTEIN_KINASE_DOM"/>
    <property type="match status" value="1"/>
</dbReference>
<sequence length="404" mass="43872">MSETVRLRATGTIAPPRTFVFHEPAVFVVGRSADCGLRAPADDRRVSRRHCAVDIDPPTARVRDLGSRNGTYVNGVRLPPDGSRPYELADGDELRLGGVVVEVSTTGPPRTAPTRGDILPARYTVLRELGGGTQGTVHLARHEPTGELRAVKVLHPDAALRPELVHSFLREIRTTRTLRHPRLVAFHEAGSTGTRLYTAHEYCDGGSLDRYVRERGGRLSPDEGVALIVQVLRGLTYLHEREADGDGPDHPDRIVHRDLTPRNVLLTGPRPSPQVKIADFGLAKAFERAGLSGHTVTGALGGSFAFMPRSQIVNYKYAGPSVDVWAAAACLYFALTGSTPRDFPADADPADVVLRHPVVPVRRRSAAVPRRLGELVDGVLRDGDGNDRSGPTARELEQLLREAA</sequence>
<proteinExistence type="predicted"/>
<dbReference type="GO" id="GO:0004674">
    <property type="term" value="F:protein serine/threonine kinase activity"/>
    <property type="evidence" value="ECO:0007669"/>
    <property type="project" value="TreeGrafter"/>
</dbReference>
<dbReference type="RefSeq" id="WP_369154327.1">
    <property type="nucleotide sequence ID" value="NZ_CP163429.1"/>
</dbReference>
<gene>
    <name evidence="6" type="ORF">AB5J57_02215</name>
</gene>